<keyword evidence="2" id="KW-1185">Reference proteome</keyword>
<proteinExistence type="predicted"/>
<evidence type="ECO:0000313" key="2">
    <source>
        <dbReference type="Proteomes" id="UP000789901"/>
    </source>
</evidence>
<evidence type="ECO:0000313" key="1">
    <source>
        <dbReference type="EMBL" id="CAG8657854.1"/>
    </source>
</evidence>
<protein>
    <submittedName>
        <fullName evidence="1">15474_t:CDS:1</fullName>
    </submittedName>
</protein>
<comment type="caution">
    <text evidence="1">The sequence shown here is derived from an EMBL/GenBank/DDBJ whole genome shotgun (WGS) entry which is preliminary data.</text>
</comment>
<sequence>NIILSKEVSYTTPSWVSSHRWSVMSGLLLSASEDHKINAVARIHAI</sequence>
<feature type="non-terminal residue" evidence="1">
    <location>
        <position position="1"/>
    </location>
</feature>
<name>A0ABN7UR93_GIGMA</name>
<accession>A0ABN7UR93</accession>
<organism evidence="1 2">
    <name type="scientific">Gigaspora margarita</name>
    <dbReference type="NCBI Taxonomy" id="4874"/>
    <lineage>
        <taxon>Eukaryota</taxon>
        <taxon>Fungi</taxon>
        <taxon>Fungi incertae sedis</taxon>
        <taxon>Mucoromycota</taxon>
        <taxon>Glomeromycotina</taxon>
        <taxon>Glomeromycetes</taxon>
        <taxon>Diversisporales</taxon>
        <taxon>Gigasporaceae</taxon>
        <taxon>Gigaspora</taxon>
    </lineage>
</organism>
<reference evidence="1 2" key="1">
    <citation type="submission" date="2021-06" db="EMBL/GenBank/DDBJ databases">
        <authorList>
            <person name="Kallberg Y."/>
            <person name="Tangrot J."/>
            <person name="Rosling A."/>
        </authorList>
    </citation>
    <scope>NUCLEOTIDE SEQUENCE [LARGE SCALE GENOMIC DNA]</scope>
    <source>
        <strain evidence="1 2">120-4 pot B 10/14</strain>
    </source>
</reference>
<gene>
    <name evidence="1" type="ORF">GMARGA_LOCUS9720</name>
</gene>
<dbReference type="Proteomes" id="UP000789901">
    <property type="component" value="Unassembled WGS sequence"/>
</dbReference>
<dbReference type="EMBL" id="CAJVQB010005285">
    <property type="protein sequence ID" value="CAG8657854.1"/>
    <property type="molecule type" value="Genomic_DNA"/>
</dbReference>